<name>A0A0L0F2Z2_9EUKA</name>
<keyword evidence="2" id="KW-1185">Reference proteome</keyword>
<evidence type="ECO:0000313" key="2">
    <source>
        <dbReference type="Proteomes" id="UP000054560"/>
    </source>
</evidence>
<dbReference type="AlphaFoldDB" id="A0A0L0F2Z2"/>
<evidence type="ECO:0000313" key="1">
    <source>
        <dbReference type="EMBL" id="KNC70989.1"/>
    </source>
</evidence>
<protein>
    <submittedName>
        <fullName evidence="1">Uncharacterized protein</fullName>
    </submittedName>
</protein>
<sequence length="91" mass="10191">MVPFYYPVWVSATCEQLGPQTVGNTPYEHNEQLRYLLPNQSLEMVIPMPLAHLEGQTVTVSLKINSTMLYDTQVGSSMTPSTPQLLTNPNH</sequence>
<accession>A0A0L0F2Z2</accession>
<dbReference type="GeneID" id="25916981"/>
<dbReference type="RefSeq" id="XP_014144891.1">
    <property type="nucleotide sequence ID" value="XM_014289416.1"/>
</dbReference>
<dbReference type="EMBL" id="KQ249764">
    <property type="protein sequence ID" value="KNC70989.1"/>
    <property type="molecule type" value="Genomic_DNA"/>
</dbReference>
<reference evidence="1 2" key="1">
    <citation type="submission" date="2011-02" db="EMBL/GenBank/DDBJ databases">
        <title>The Genome Sequence of Sphaeroforma arctica JP610.</title>
        <authorList>
            <consortium name="The Broad Institute Genome Sequencing Platform"/>
            <person name="Russ C."/>
            <person name="Cuomo C."/>
            <person name="Young S.K."/>
            <person name="Zeng Q."/>
            <person name="Gargeya S."/>
            <person name="Alvarado L."/>
            <person name="Berlin A."/>
            <person name="Chapman S.B."/>
            <person name="Chen Z."/>
            <person name="Freedman E."/>
            <person name="Gellesch M."/>
            <person name="Goldberg J."/>
            <person name="Griggs A."/>
            <person name="Gujja S."/>
            <person name="Heilman E."/>
            <person name="Heiman D."/>
            <person name="Howarth C."/>
            <person name="Mehta T."/>
            <person name="Neiman D."/>
            <person name="Pearson M."/>
            <person name="Roberts A."/>
            <person name="Saif S."/>
            <person name="Shea T."/>
            <person name="Shenoy N."/>
            <person name="Sisk P."/>
            <person name="Stolte C."/>
            <person name="Sykes S."/>
            <person name="White J."/>
            <person name="Yandava C."/>
            <person name="Burger G."/>
            <person name="Gray M.W."/>
            <person name="Holland P.W.H."/>
            <person name="King N."/>
            <person name="Lang F.B.F."/>
            <person name="Roger A.J."/>
            <person name="Ruiz-Trillo I."/>
            <person name="Haas B."/>
            <person name="Nusbaum C."/>
            <person name="Birren B."/>
        </authorList>
    </citation>
    <scope>NUCLEOTIDE SEQUENCE [LARGE SCALE GENOMIC DNA]</scope>
    <source>
        <strain evidence="1 2">JP610</strain>
    </source>
</reference>
<gene>
    <name evidence="1" type="ORF">SARC_16477</name>
</gene>
<dbReference type="Proteomes" id="UP000054560">
    <property type="component" value="Unassembled WGS sequence"/>
</dbReference>
<proteinExistence type="predicted"/>
<organism evidence="1 2">
    <name type="scientific">Sphaeroforma arctica JP610</name>
    <dbReference type="NCBI Taxonomy" id="667725"/>
    <lineage>
        <taxon>Eukaryota</taxon>
        <taxon>Ichthyosporea</taxon>
        <taxon>Ichthyophonida</taxon>
        <taxon>Sphaeroforma</taxon>
    </lineage>
</organism>